<keyword evidence="3" id="KW-1185">Reference proteome</keyword>
<dbReference type="EMBL" id="MU863662">
    <property type="protein sequence ID" value="KAK4098146.1"/>
    <property type="molecule type" value="Genomic_DNA"/>
</dbReference>
<organism evidence="2 3">
    <name type="scientific">Parathielavia hyrcaniae</name>
    <dbReference type="NCBI Taxonomy" id="113614"/>
    <lineage>
        <taxon>Eukaryota</taxon>
        <taxon>Fungi</taxon>
        <taxon>Dikarya</taxon>
        <taxon>Ascomycota</taxon>
        <taxon>Pezizomycotina</taxon>
        <taxon>Sordariomycetes</taxon>
        <taxon>Sordariomycetidae</taxon>
        <taxon>Sordariales</taxon>
        <taxon>Chaetomiaceae</taxon>
        <taxon>Parathielavia</taxon>
    </lineage>
</organism>
<reference evidence="2" key="1">
    <citation type="journal article" date="2023" name="Mol. Phylogenet. Evol.">
        <title>Genome-scale phylogeny and comparative genomics of the fungal order Sordariales.</title>
        <authorList>
            <person name="Hensen N."/>
            <person name="Bonometti L."/>
            <person name="Westerberg I."/>
            <person name="Brannstrom I.O."/>
            <person name="Guillou S."/>
            <person name="Cros-Aarteil S."/>
            <person name="Calhoun S."/>
            <person name="Haridas S."/>
            <person name="Kuo A."/>
            <person name="Mondo S."/>
            <person name="Pangilinan J."/>
            <person name="Riley R."/>
            <person name="LaButti K."/>
            <person name="Andreopoulos B."/>
            <person name="Lipzen A."/>
            <person name="Chen C."/>
            <person name="Yan M."/>
            <person name="Daum C."/>
            <person name="Ng V."/>
            <person name="Clum A."/>
            <person name="Steindorff A."/>
            <person name="Ohm R.A."/>
            <person name="Martin F."/>
            <person name="Silar P."/>
            <person name="Natvig D.O."/>
            <person name="Lalanne C."/>
            <person name="Gautier V."/>
            <person name="Ament-Velasquez S.L."/>
            <person name="Kruys A."/>
            <person name="Hutchinson M.I."/>
            <person name="Powell A.J."/>
            <person name="Barry K."/>
            <person name="Miller A.N."/>
            <person name="Grigoriev I.V."/>
            <person name="Debuchy R."/>
            <person name="Gladieux P."/>
            <person name="Hiltunen Thoren M."/>
            <person name="Johannesson H."/>
        </authorList>
    </citation>
    <scope>NUCLEOTIDE SEQUENCE</scope>
    <source>
        <strain evidence="2">CBS 757.83</strain>
    </source>
</reference>
<evidence type="ECO:0000313" key="3">
    <source>
        <dbReference type="Proteomes" id="UP001305647"/>
    </source>
</evidence>
<comment type="caution">
    <text evidence="2">The sequence shown here is derived from an EMBL/GenBank/DDBJ whole genome shotgun (WGS) entry which is preliminary data.</text>
</comment>
<protein>
    <submittedName>
        <fullName evidence="2">Uncharacterized protein</fullName>
    </submittedName>
</protein>
<gene>
    <name evidence="2" type="ORF">N658DRAFT_488672</name>
</gene>
<proteinExistence type="predicted"/>
<evidence type="ECO:0000313" key="2">
    <source>
        <dbReference type="EMBL" id="KAK4098146.1"/>
    </source>
</evidence>
<dbReference type="AlphaFoldDB" id="A0AAN6PZE4"/>
<accession>A0AAN6PZE4</accession>
<feature type="region of interest" description="Disordered" evidence="1">
    <location>
        <begin position="1"/>
        <end position="45"/>
    </location>
</feature>
<dbReference type="Proteomes" id="UP001305647">
    <property type="component" value="Unassembled WGS sequence"/>
</dbReference>
<sequence length="104" mass="11127">MLGGSDRFANEVGDPAFRSGHHFRPKKKDAGFSGGQLHTNDELQSGDVVRLRGSTVVYKVVAVSGSLVTIIVSNPQPDGEYLPFTPSALQTVDESRLEPADDVS</sequence>
<name>A0AAN6PZE4_9PEZI</name>
<evidence type="ECO:0000256" key="1">
    <source>
        <dbReference type="SAM" id="MobiDB-lite"/>
    </source>
</evidence>
<reference evidence="2" key="2">
    <citation type="submission" date="2023-05" db="EMBL/GenBank/DDBJ databases">
        <authorList>
            <consortium name="Lawrence Berkeley National Laboratory"/>
            <person name="Steindorff A."/>
            <person name="Hensen N."/>
            <person name="Bonometti L."/>
            <person name="Westerberg I."/>
            <person name="Brannstrom I.O."/>
            <person name="Guillou S."/>
            <person name="Cros-Aarteil S."/>
            <person name="Calhoun S."/>
            <person name="Haridas S."/>
            <person name="Kuo A."/>
            <person name="Mondo S."/>
            <person name="Pangilinan J."/>
            <person name="Riley R."/>
            <person name="Labutti K."/>
            <person name="Andreopoulos B."/>
            <person name="Lipzen A."/>
            <person name="Chen C."/>
            <person name="Yanf M."/>
            <person name="Daum C."/>
            <person name="Ng V."/>
            <person name="Clum A."/>
            <person name="Ohm R."/>
            <person name="Martin F."/>
            <person name="Silar P."/>
            <person name="Natvig D."/>
            <person name="Lalanne C."/>
            <person name="Gautier V."/>
            <person name="Ament-Velasquez S.L."/>
            <person name="Kruys A."/>
            <person name="Hutchinson M.I."/>
            <person name="Powell A.J."/>
            <person name="Barry K."/>
            <person name="Miller A.N."/>
            <person name="Grigoriev I.V."/>
            <person name="Debuchy R."/>
            <person name="Gladieux P."/>
            <person name="Thoren M.H."/>
            <person name="Johannesson H."/>
        </authorList>
    </citation>
    <scope>NUCLEOTIDE SEQUENCE</scope>
    <source>
        <strain evidence="2">CBS 757.83</strain>
    </source>
</reference>